<organism evidence="1 2">
    <name type="scientific">Sutcliffiella tianshenii</name>
    <dbReference type="NCBI Taxonomy" id="1463404"/>
    <lineage>
        <taxon>Bacteria</taxon>
        <taxon>Bacillati</taxon>
        <taxon>Bacillota</taxon>
        <taxon>Bacilli</taxon>
        <taxon>Bacillales</taxon>
        <taxon>Bacillaceae</taxon>
        <taxon>Sutcliffiella</taxon>
    </lineage>
</organism>
<sequence length="61" mass="6955">MPSLPGKHPRGGTKEAVSCRHTQQNTYAAVRKRVISDLPLYKDLYLIGLAPSFSFFHVYYQ</sequence>
<dbReference type="RefSeq" id="WP_204414197.1">
    <property type="nucleotide sequence ID" value="NZ_JAFBED010000002.1"/>
</dbReference>
<comment type="caution">
    <text evidence="1">The sequence shown here is derived from an EMBL/GenBank/DDBJ whole genome shotgun (WGS) entry which is preliminary data.</text>
</comment>
<gene>
    <name evidence="1" type="ORF">JOC95_001099</name>
</gene>
<accession>A0ABS2NYC9</accession>
<reference evidence="1 2" key="1">
    <citation type="submission" date="2021-01" db="EMBL/GenBank/DDBJ databases">
        <title>Genomic Encyclopedia of Type Strains, Phase IV (KMG-IV): sequencing the most valuable type-strain genomes for metagenomic binning, comparative biology and taxonomic classification.</title>
        <authorList>
            <person name="Goeker M."/>
        </authorList>
    </citation>
    <scope>NUCLEOTIDE SEQUENCE [LARGE SCALE GENOMIC DNA]</scope>
    <source>
        <strain evidence="1 2">DSM 25879</strain>
    </source>
</reference>
<name>A0ABS2NYC9_9BACI</name>
<evidence type="ECO:0000313" key="2">
    <source>
        <dbReference type="Proteomes" id="UP000737402"/>
    </source>
</evidence>
<dbReference type="EMBL" id="JAFBED010000002">
    <property type="protein sequence ID" value="MBM7619250.1"/>
    <property type="molecule type" value="Genomic_DNA"/>
</dbReference>
<protein>
    <submittedName>
        <fullName evidence="1">Uncharacterized protein</fullName>
    </submittedName>
</protein>
<keyword evidence="2" id="KW-1185">Reference proteome</keyword>
<proteinExistence type="predicted"/>
<evidence type="ECO:0000313" key="1">
    <source>
        <dbReference type="EMBL" id="MBM7619250.1"/>
    </source>
</evidence>
<dbReference type="Proteomes" id="UP000737402">
    <property type="component" value="Unassembled WGS sequence"/>
</dbReference>